<dbReference type="STRING" id="1280837.A0A316VK77"/>
<dbReference type="InterPro" id="IPR036291">
    <property type="entry name" value="NAD(P)-bd_dom_sf"/>
</dbReference>
<dbReference type="RefSeq" id="XP_025356733.1">
    <property type="nucleotide sequence ID" value="XM_025502086.1"/>
</dbReference>
<dbReference type="PANTHER" id="PTHR15020:SF50">
    <property type="entry name" value="UPF0659 PROTEIN YMR090W"/>
    <property type="match status" value="1"/>
</dbReference>
<sequence length="264" mass="29492">MSFCYAIFGATGTIGSLLMQEILSCSSNTTVHAFCRSREKLLKCINNEDHKARVKIFEGSLDDIELLQNCIKEANVIVLAIAPKGNIPNNHLVENTAKNMIKAVQSLKNIKANRIVLVSSAGTEHRFMHANSSALFLAILDRALFHVYRDLEAAEKVLRANESLIPSTYVKPSALSHNFGYNPYRKPSAKNVFKLDFQNANFPCSYFDFVHGVMEVADEKSDLYENKSVATNSIGKVSFPIEAPVQLFVGLVVFYLPFLCSWIY</sequence>
<dbReference type="Proteomes" id="UP000245771">
    <property type="component" value="Unassembled WGS sequence"/>
</dbReference>
<dbReference type="AlphaFoldDB" id="A0A316VK77"/>
<reference evidence="2 3" key="1">
    <citation type="journal article" date="2018" name="Mol. Biol. Evol.">
        <title>Broad Genomic Sampling Reveals a Smut Pathogenic Ancestry of the Fungal Clade Ustilaginomycotina.</title>
        <authorList>
            <person name="Kijpornyongpan T."/>
            <person name="Mondo S.J."/>
            <person name="Barry K."/>
            <person name="Sandor L."/>
            <person name="Lee J."/>
            <person name="Lipzen A."/>
            <person name="Pangilinan J."/>
            <person name="LaButti K."/>
            <person name="Hainaut M."/>
            <person name="Henrissat B."/>
            <person name="Grigoriev I.V."/>
            <person name="Spatafora J.W."/>
            <person name="Aime M.C."/>
        </authorList>
    </citation>
    <scope>NUCLEOTIDE SEQUENCE [LARGE SCALE GENOMIC DNA]</scope>
    <source>
        <strain evidence="2 3">MCA 3882</strain>
    </source>
</reference>
<dbReference type="InterPro" id="IPR016040">
    <property type="entry name" value="NAD(P)-bd_dom"/>
</dbReference>
<dbReference type="EMBL" id="KZ819602">
    <property type="protein sequence ID" value="PWN36431.1"/>
    <property type="molecule type" value="Genomic_DNA"/>
</dbReference>
<evidence type="ECO:0000313" key="2">
    <source>
        <dbReference type="EMBL" id="PWN36431.1"/>
    </source>
</evidence>
<organism evidence="2 3">
    <name type="scientific">Meira miltonrushii</name>
    <dbReference type="NCBI Taxonomy" id="1280837"/>
    <lineage>
        <taxon>Eukaryota</taxon>
        <taxon>Fungi</taxon>
        <taxon>Dikarya</taxon>
        <taxon>Basidiomycota</taxon>
        <taxon>Ustilaginomycotina</taxon>
        <taxon>Exobasidiomycetes</taxon>
        <taxon>Exobasidiales</taxon>
        <taxon>Brachybasidiaceae</taxon>
        <taxon>Meira</taxon>
    </lineage>
</organism>
<evidence type="ECO:0000259" key="1">
    <source>
        <dbReference type="Pfam" id="PF13460"/>
    </source>
</evidence>
<dbReference type="Pfam" id="PF13460">
    <property type="entry name" value="NAD_binding_10"/>
    <property type="match status" value="1"/>
</dbReference>
<evidence type="ECO:0000313" key="3">
    <source>
        <dbReference type="Proteomes" id="UP000245771"/>
    </source>
</evidence>
<feature type="domain" description="NAD(P)-binding" evidence="1">
    <location>
        <begin position="9"/>
        <end position="178"/>
    </location>
</feature>
<protein>
    <recommendedName>
        <fullName evidence="1">NAD(P)-binding domain-containing protein</fullName>
    </recommendedName>
</protein>
<keyword evidence="3" id="KW-1185">Reference proteome</keyword>
<dbReference type="SUPFAM" id="SSF51735">
    <property type="entry name" value="NAD(P)-binding Rossmann-fold domains"/>
    <property type="match status" value="1"/>
</dbReference>
<dbReference type="GeneID" id="37023867"/>
<gene>
    <name evidence="2" type="ORF">FA14DRAFT_26</name>
</gene>
<dbReference type="InParanoid" id="A0A316VK77"/>
<dbReference type="Gene3D" id="3.40.50.720">
    <property type="entry name" value="NAD(P)-binding Rossmann-like Domain"/>
    <property type="match status" value="1"/>
</dbReference>
<name>A0A316VK77_9BASI</name>
<dbReference type="PANTHER" id="PTHR15020">
    <property type="entry name" value="FLAVIN REDUCTASE-RELATED"/>
    <property type="match status" value="1"/>
</dbReference>
<accession>A0A316VK77</accession>
<dbReference type="OrthoDB" id="10254221at2759"/>
<proteinExistence type="predicted"/>